<name>A0A835S3B3_VANPL</name>
<protein>
    <submittedName>
        <fullName evidence="1">Uncharacterized protein</fullName>
    </submittedName>
</protein>
<dbReference type="EMBL" id="JADCNL010000001">
    <property type="protein sequence ID" value="KAG0499560.1"/>
    <property type="molecule type" value="Genomic_DNA"/>
</dbReference>
<reference evidence="1 2" key="1">
    <citation type="journal article" date="2020" name="Nat. Food">
        <title>A phased Vanilla planifolia genome enables genetic improvement of flavour and production.</title>
        <authorList>
            <person name="Hasing T."/>
            <person name="Tang H."/>
            <person name="Brym M."/>
            <person name="Khazi F."/>
            <person name="Huang T."/>
            <person name="Chambers A.H."/>
        </authorList>
    </citation>
    <scope>NUCLEOTIDE SEQUENCE [LARGE SCALE GENOMIC DNA]</scope>
    <source>
        <tissue evidence="1">Leaf</tissue>
    </source>
</reference>
<comment type="caution">
    <text evidence="1">The sequence shown here is derived from an EMBL/GenBank/DDBJ whole genome shotgun (WGS) entry which is preliminary data.</text>
</comment>
<organism evidence="1 2">
    <name type="scientific">Vanilla planifolia</name>
    <name type="common">Vanilla</name>
    <dbReference type="NCBI Taxonomy" id="51239"/>
    <lineage>
        <taxon>Eukaryota</taxon>
        <taxon>Viridiplantae</taxon>
        <taxon>Streptophyta</taxon>
        <taxon>Embryophyta</taxon>
        <taxon>Tracheophyta</taxon>
        <taxon>Spermatophyta</taxon>
        <taxon>Magnoliopsida</taxon>
        <taxon>Liliopsida</taxon>
        <taxon>Asparagales</taxon>
        <taxon>Orchidaceae</taxon>
        <taxon>Vanilloideae</taxon>
        <taxon>Vanilleae</taxon>
        <taxon>Vanilla</taxon>
    </lineage>
</organism>
<gene>
    <name evidence="1" type="ORF">HPP92_004251</name>
</gene>
<evidence type="ECO:0000313" key="2">
    <source>
        <dbReference type="Proteomes" id="UP000636800"/>
    </source>
</evidence>
<proteinExistence type="predicted"/>
<evidence type="ECO:0000313" key="1">
    <source>
        <dbReference type="EMBL" id="KAG0499560.1"/>
    </source>
</evidence>
<dbReference type="Proteomes" id="UP000636800">
    <property type="component" value="Chromosome 1"/>
</dbReference>
<dbReference type="AlphaFoldDB" id="A0A835S3B3"/>
<keyword evidence="2" id="KW-1185">Reference proteome</keyword>
<dbReference type="OrthoDB" id="276515at2759"/>
<sequence>MDSEIEARGIGWADSEASGERLHECHQHRSTLWESLRKRPAEEYGLGRRGMEMSMEFAGENRHRVDPRGRLLGDLRSVYKV</sequence>
<accession>A0A835S3B3</accession>